<name>A0A0K1Y543_9CAUD</name>
<proteinExistence type="predicted"/>
<reference evidence="1 2" key="1">
    <citation type="submission" date="2015-07" db="EMBL/GenBank/DDBJ databases">
        <title>Isolation and characterization of JD18-a novel lytic bacteriophage for Klebsiella pneumoniae.</title>
        <authorList>
            <person name="Fan J."/>
            <person name="Zhang X."/>
            <person name="Guo X."/>
            <person name="He P."/>
            <person name="Zhang Y."/>
        </authorList>
    </citation>
    <scope>NUCLEOTIDE SEQUENCE [LARGE SCALE GENOMIC DNA]</scope>
</reference>
<dbReference type="RefSeq" id="YP_009190655.1">
    <property type="nucleotide sequence ID" value="NC_028686.1"/>
</dbReference>
<accession>A0A0K1Y543</accession>
<keyword evidence="2" id="KW-1185">Reference proteome</keyword>
<gene>
    <name evidence="1" type="ORF">JD18_074</name>
</gene>
<sequence length="96" mass="11391">MFSTIVSIHAYYEGQLNAARTKYKRGMEESVECLKGIQTFAQKTQNLILMDRKQVSLAEELKASKMIIEDNRKYQLKLLKRRQHQSPWFNSDFRSF</sequence>
<organism evidence="1 2">
    <name type="scientific">Klebsiella phage JD18</name>
    <dbReference type="NCBI Taxonomy" id="1698360"/>
    <lineage>
        <taxon>Viruses</taxon>
        <taxon>Duplodnaviria</taxon>
        <taxon>Heunggongvirae</taxon>
        <taxon>Uroviricota</taxon>
        <taxon>Caudoviricetes</taxon>
        <taxon>Pantevenvirales</taxon>
        <taxon>Straboviridae</taxon>
        <taxon>Tevenvirinae</taxon>
        <taxon>Jiaodavirus</taxon>
        <taxon>Jiaodavirus jd18</taxon>
    </lineage>
</organism>
<dbReference type="EMBL" id="KT239446">
    <property type="protein sequence ID" value="AKY01945.1"/>
    <property type="molecule type" value="Genomic_DNA"/>
</dbReference>
<evidence type="ECO:0000313" key="2">
    <source>
        <dbReference type="Proteomes" id="UP000204179"/>
    </source>
</evidence>
<dbReference type="Proteomes" id="UP000204179">
    <property type="component" value="Segment"/>
</dbReference>
<protein>
    <submittedName>
        <fullName evidence="1">Uncharacterized protein</fullName>
    </submittedName>
</protein>
<dbReference type="GeneID" id="26518489"/>
<dbReference type="Pfam" id="PF23833">
    <property type="entry name" value="DUF7203"/>
    <property type="match status" value="1"/>
</dbReference>
<evidence type="ECO:0000313" key="1">
    <source>
        <dbReference type="EMBL" id="AKY01945.1"/>
    </source>
</evidence>
<dbReference type="KEGG" id="vg:26518489"/>
<dbReference type="InterPro" id="IPR055627">
    <property type="entry name" value="DUF7203"/>
</dbReference>